<proteinExistence type="predicted"/>
<evidence type="ECO:0000313" key="1">
    <source>
        <dbReference type="EMBL" id="KAF7802790.1"/>
    </source>
</evidence>
<accession>A0A834VZI9</accession>
<dbReference type="AlphaFoldDB" id="A0A834VZI9"/>
<name>A0A834VZI9_9FABA</name>
<comment type="caution">
    <text evidence="1">The sequence shown here is derived from an EMBL/GenBank/DDBJ whole genome shotgun (WGS) entry which is preliminary data.</text>
</comment>
<protein>
    <submittedName>
        <fullName evidence="1">Uncharacterized protein</fullName>
    </submittedName>
</protein>
<dbReference type="EMBL" id="JAAIUW010000013">
    <property type="protein sequence ID" value="KAF7802790.1"/>
    <property type="molecule type" value="Genomic_DNA"/>
</dbReference>
<gene>
    <name evidence="1" type="ORF">G2W53_041901</name>
</gene>
<keyword evidence="2" id="KW-1185">Reference proteome</keyword>
<evidence type="ECO:0000313" key="2">
    <source>
        <dbReference type="Proteomes" id="UP000634136"/>
    </source>
</evidence>
<sequence>MQSIIARRRNVEERKNYWPAVVWPATACWALEFESQEEEWEGVMAKRETKED</sequence>
<dbReference type="Proteomes" id="UP000634136">
    <property type="component" value="Unassembled WGS sequence"/>
</dbReference>
<reference evidence="1" key="1">
    <citation type="submission" date="2020-09" db="EMBL/GenBank/DDBJ databases">
        <title>Genome-Enabled Discovery of Anthraquinone Biosynthesis in Senna tora.</title>
        <authorList>
            <person name="Kang S.-H."/>
            <person name="Pandey R.P."/>
            <person name="Lee C.-M."/>
            <person name="Sim J.-S."/>
            <person name="Jeong J.-T."/>
            <person name="Choi B.-S."/>
            <person name="Jung M."/>
            <person name="Ginzburg D."/>
            <person name="Zhao K."/>
            <person name="Won S.Y."/>
            <person name="Oh T.-J."/>
            <person name="Yu Y."/>
            <person name="Kim N.-H."/>
            <person name="Lee O.R."/>
            <person name="Lee T.-H."/>
            <person name="Bashyal P."/>
            <person name="Kim T.-S."/>
            <person name="Lee W.-H."/>
            <person name="Kawkins C."/>
            <person name="Kim C.-K."/>
            <person name="Kim J.S."/>
            <person name="Ahn B.O."/>
            <person name="Rhee S.Y."/>
            <person name="Sohng J.K."/>
        </authorList>
    </citation>
    <scope>NUCLEOTIDE SEQUENCE</scope>
    <source>
        <tissue evidence="1">Leaf</tissue>
    </source>
</reference>
<organism evidence="1 2">
    <name type="scientific">Senna tora</name>
    <dbReference type="NCBI Taxonomy" id="362788"/>
    <lineage>
        <taxon>Eukaryota</taxon>
        <taxon>Viridiplantae</taxon>
        <taxon>Streptophyta</taxon>
        <taxon>Embryophyta</taxon>
        <taxon>Tracheophyta</taxon>
        <taxon>Spermatophyta</taxon>
        <taxon>Magnoliopsida</taxon>
        <taxon>eudicotyledons</taxon>
        <taxon>Gunneridae</taxon>
        <taxon>Pentapetalae</taxon>
        <taxon>rosids</taxon>
        <taxon>fabids</taxon>
        <taxon>Fabales</taxon>
        <taxon>Fabaceae</taxon>
        <taxon>Caesalpinioideae</taxon>
        <taxon>Cassia clade</taxon>
        <taxon>Senna</taxon>
    </lineage>
</organism>